<gene>
    <name evidence="1" type="ORF">A3H16_01805</name>
</gene>
<name>A0A1F6G162_9BACT</name>
<proteinExistence type="predicted"/>
<reference evidence="1 2" key="1">
    <citation type="journal article" date="2016" name="Nat. Commun.">
        <title>Thousands of microbial genomes shed light on interconnected biogeochemical processes in an aquifer system.</title>
        <authorList>
            <person name="Anantharaman K."/>
            <person name="Brown C.T."/>
            <person name="Hug L.A."/>
            <person name="Sharon I."/>
            <person name="Castelle C.J."/>
            <person name="Probst A.J."/>
            <person name="Thomas B.C."/>
            <person name="Singh A."/>
            <person name="Wilkins M.J."/>
            <person name="Karaoz U."/>
            <person name="Brodie E.L."/>
            <person name="Williams K.H."/>
            <person name="Hubbard S.S."/>
            <person name="Banfield J.F."/>
        </authorList>
    </citation>
    <scope>NUCLEOTIDE SEQUENCE [LARGE SCALE GENOMIC DNA]</scope>
</reference>
<protein>
    <recommendedName>
        <fullName evidence="3">Type 4 fimbrial biogenesis protein PilX N-terminal domain-containing protein</fullName>
    </recommendedName>
</protein>
<sequence length="184" mass="19810">MKNKRSNSQAGFTLLLAALVASVVLALGAAIFSLAQKQFTLSSIGRDSQFAFYAADTAAECALYWDFRFSYFASTTPASVVPECDMLPMNSDNTNFNPGGRPDPYTYTMTSARMNFFQDASPLGGYCAEASVTKCQGTFSADGTCTSYPAGAIRTVIHANGYSVNCDSIQTSSRALQRSVELHY</sequence>
<accession>A0A1F6G162</accession>
<organism evidence="1 2">
    <name type="scientific">Candidatus Kaiserbacteria bacterium RIFCSPLOWO2_12_FULL_53_8</name>
    <dbReference type="NCBI Taxonomy" id="1798529"/>
    <lineage>
        <taxon>Bacteria</taxon>
        <taxon>Candidatus Kaiseribacteriota</taxon>
    </lineage>
</organism>
<dbReference type="EMBL" id="MFMQ01000030">
    <property type="protein sequence ID" value="OGG91862.1"/>
    <property type="molecule type" value="Genomic_DNA"/>
</dbReference>
<evidence type="ECO:0000313" key="1">
    <source>
        <dbReference type="EMBL" id="OGG91862.1"/>
    </source>
</evidence>
<dbReference type="AlphaFoldDB" id="A0A1F6G162"/>
<dbReference type="Proteomes" id="UP000178601">
    <property type="component" value="Unassembled WGS sequence"/>
</dbReference>
<evidence type="ECO:0008006" key="3">
    <source>
        <dbReference type="Google" id="ProtNLM"/>
    </source>
</evidence>
<evidence type="ECO:0000313" key="2">
    <source>
        <dbReference type="Proteomes" id="UP000178601"/>
    </source>
</evidence>
<comment type="caution">
    <text evidence="1">The sequence shown here is derived from an EMBL/GenBank/DDBJ whole genome shotgun (WGS) entry which is preliminary data.</text>
</comment>